<dbReference type="InterPro" id="IPR051807">
    <property type="entry name" value="Sec-metab_biosynth-assoc"/>
</dbReference>
<comment type="caution">
    <text evidence="3">The sequence shown here is derived from an EMBL/GenBank/DDBJ whole genome shotgun (WGS) entry which is preliminary data.</text>
</comment>
<name>A0A2S5KNW5_9PROT</name>
<dbReference type="InterPro" id="IPR005545">
    <property type="entry name" value="YCII"/>
</dbReference>
<dbReference type="InterPro" id="IPR011008">
    <property type="entry name" value="Dimeric_a/b-barrel"/>
</dbReference>
<evidence type="ECO:0000259" key="2">
    <source>
        <dbReference type="Pfam" id="PF03795"/>
    </source>
</evidence>
<dbReference type="EMBL" id="PRLP01000052">
    <property type="protein sequence ID" value="PPC76430.1"/>
    <property type="molecule type" value="Genomic_DNA"/>
</dbReference>
<gene>
    <name evidence="3" type="ORF">C4K68_15890</name>
</gene>
<dbReference type="Proteomes" id="UP000238196">
    <property type="component" value="Unassembled WGS sequence"/>
</dbReference>
<evidence type="ECO:0000256" key="1">
    <source>
        <dbReference type="ARBA" id="ARBA00007689"/>
    </source>
</evidence>
<feature type="domain" description="YCII-related" evidence="2">
    <location>
        <begin position="1"/>
        <end position="86"/>
    </location>
</feature>
<protein>
    <recommendedName>
        <fullName evidence="2">YCII-related domain-containing protein</fullName>
    </recommendedName>
</protein>
<evidence type="ECO:0000313" key="3">
    <source>
        <dbReference type="EMBL" id="PPC76430.1"/>
    </source>
</evidence>
<evidence type="ECO:0000313" key="4">
    <source>
        <dbReference type="Proteomes" id="UP000238196"/>
    </source>
</evidence>
<comment type="similarity">
    <text evidence="1">Belongs to the YciI family.</text>
</comment>
<dbReference type="AlphaFoldDB" id="A0A2S5KNW5"/>
<organism evidence="3 4">
    <name type="scientific">Proteobacteria bacterium 228</name>
    <dbReference type="NCBI Taxonomy" id="2083153"/>
    <lineage>
        <taxon>Bacteria</taxon>
        <taxon>Pseudomonadati</taxon>
        <taxon>Pseudomonadota</taxon>
    </lineage>
</organism>
<dbReference type="NCBIfam" id="NF009508">
    <property type="entry name" value="PRK12866.1"/>
    <property type="match status" value="1"/>
</dbReference>
<dbReference type="Gene3D" id="3.30.70.1060">
    <property type="entry name" value="Dimeric alpha+beta barrel"/>
    <property type="match status" value="1"/>
</dbReference>
<sequence>MKHVLLTYEYVDDYLEQRGQYRQAHLAHCEPFLASGQLVLGGAITEGPMQGVIVFKVTDVAEVEAFAGADPYVINGLVRQWQAREWFTVVGELALHPIPPG</sequence>
<dbReference type="Pfam" id="PF03795">
    <property type="entry name" value="YCII"/>
    <property type="match status" value="1"/>
</dbReference>
<dbReference type="PANTHER" id="PTHR33606:SF3">
    <property type="entry name" value="PROTEIN YCII"/>
    <property type="match status" value="1"/>
</dbReference>
<accession>A0A2S5KNW5</accession>
<dbReference type="PANTHER" id="PTHR33606">
    <property type="entry name" value="PROTEIN YCII"/>
    <property type="match status" value="1"/>
</dbReference>
<proteinExistence type="inferred from homology"/>
<dbReference type="SUPFAM" id="SSF54909">
    <property type="entry name" value="Dimeric alpha+beta barrel"/>
    <property type="match status" value="1"/>
</dbReference>
<reference evidence="3 4" key="1">
    <citation type="submission" date="2018-02" db="EMBL/GenBank/DDBJ databases">
        <title>novel marine gammaproteobacteria from coastal saline agro ecosystem.</title>
        <authorList>
            <person name="Krishnan R."/>
            <person name="Ramesh Kumar N."/>
        </authorList>
    </citation>
    <scope>NUCLEOTIDE SEQUENCE [LARGE SCALE GENOMIC DNA]</scope>
    <source>
        <strain evidence="3 4">228</strain>
    </source>
</reference>
<dbReference type="OrthoDB" id="70894at2"/>